<feature type="region of interest" description="Disordered" evidence="2">
    <location>
        <begin position="631"/>
        <end position="651"/>
    </location>
</feature>
<dbReference type="PANTHER" id="PTHR33476:SF31">
    <property type="match status" value="1"/>
</dbReference>
<feature type="region of interest" description="Disordered" evidence="2">
    <location>
        <begin position="368"/>
        <end position="400"/>
    </location>
</feature>
<dbReference type="AlphaFoldDB" id="A0AAN8VC91"/>
<name>A0AAN8VC91_9MAGN</name>
<dbReference type="InterPro" id="IPR040348">
    <property type="entry name" value="POLAR-like"/>
</dbReference>
<keyword evidence="1" id="KW-0175">Coiled coil</keyword>
<proteinExistence type="predicted"/>
<reference evidence="3 4" key="1">
    <citation type="submission" date="2023-12" db="EMBL/GenBank/DDBJ databases">
        <title>A high-quality genome assembly for Dillenia turbinata (Dilleniales).</title>
        <authorList>
            <person name="Chanderbali A."/>
        </authorList>
    </citation>
    <scope>NUCLEOTIDE SEQUENCE [LARGE SCALE GENOMIC DNA]</scope>
    <source>
        <strain evidence="3">LSX21</strain>
        <tissue evidence="3">Leaf</tissue>
    </source>
</reference>
<dbReference type="EMBL" id="JBAMMX010000011">
    <property type="protein sequence ID" value="KAK6931340.1"/>
    <property type="molecule type" value="Genomic_DNA"/>
</dbReference>
<keyword evidence="4" id="KW-1185">Reference proteome</keyword>
<sequence length="688" mass="77614">MDVWVVAAAAGAGYLAKNWQKLSQDREEYLESCFRDSSYERLETWNQLKEMRERTCPFRRLTQRLSGSDSSSNRGDVGDERFSEVNGLAVTSTSGRDSEESTYVDYNALSLTGLPPGYHGAEIFYEKGNVIEGRSKFVDDSNDSFHEFAVGDGGSLHRFNRYRERPLRSRGAHDYSIKPRSSLESCLTAQLYKEHAKMEEYVLSLLPSPSTSTGRPLLVTDGSRIISNGSHLLNRGLESNGSTQGTRCSICTENVVLDTQSVRGLGTLKLPRRPKKRFEKEQLRRSSNASINESGILTHSKESSNGMLLFFLGVTVGLMSTVIANKREVDKLTKLLRQTENLVQDLREELGMKDLLIVKDLTNEVNESKESEERTFANERSTTEQEVVGATKKSPDDKDNLESMRDIEAELEAELERLEINMKASGVKRMSDYVELDPEFEADVIHEDWKLDAANRMNAGASDLDRDTSESPTLPPHTADHAVSPMELSLRLHEVIQSRLEARIVELETALECSQQKLTSMKPKHIIFSQRALSYSEMDSTPAFREHINVDQPLVINFAGEALDAYNKASEEIMKMPETDEEIDTQEATYIDKKPFNGRQVGENEDISYVEPARENGSKTFAHEKIRTWEEQISRSQGSNENEVSESEDDEISKLLIKKVVEKTRQGSPAVLNVQRMLNSFDDQQNSD</sequence>
<evidence type="ECO:0000313" key="3">
    <source>
        <dbReference type="EMBL" id="KAK6931340.1"/>
    </source>
</evidence>
<dbReference type="Proteomes" id="UP001370490">
    <property type="component" value="Unassembled WGS sequence"/>
</dbReference>
<accession>A0AAN8VC91</accession>
<evidence type="ECO:0000313" key="4">
    <source>
        <dbReference type="Proteomes" id="UP001370490"/>
    </source>
</evidence>
<dbReference type="PANTHER" id="PTHR33476">
    <property type="entry name" value="EMB|CAB62613.1"/>
    <property type="match status" value="1"/>
</dbReference>
<protein>
    <submittedName>
        <fullName evidence="3">Uncharacterized protein</fullName>
    </submittedName>
</protein>
<feature type="region of interest" description="Disordered" evidence="2">
    <location>
        <begin position="461"/>
        <end position="481"/>
    </location>
</feature>
<dbReference type="GO" id="GO:0008356">
    <property type="term" value="P:asymmetric cell division"/>
    <property type="evidence" value="ECO:0007669"/>
    <property type="project" value="InterPro"/>
</dbReference>
<comment type="caution">
    <text evidence="3">The sequence shown here is derived from an EMBL/GenBank/DDBJ whole genome shotgun (WGS) entry which is preliminary data.</text>
</comment>
<organism evidence="3 4">
    <name type="scientific">Dillenia turbinata</name>
    <dbReference type="NCBI Taxonomy" id="194707"/>
    <lineage>
        <taxon>Eukaryota</taxon>
        <taxon>Viridiplantae</taxon>
        <taxon>Streptophyta</taxon>
        <taxon>Embryophyta</taxon>
        <taxon>Tracheophyta</taxon>
        <taxon>Spermatophyta</taxon>
        <taxon>Magnoliopsida</taxon>
        <taxon>eudicotyledons</taxon>
        <taxon>Gunneridae</taxon>
        <taxon>Pentapetalae</taxon>
        <taxon>Dilleniales</taxon>
        <taxon>Dilleniaceae</taxon>
        <taxon>Dillenia</taxon>
    </lineage>
</organism>
<feature type="coiled-coil region" evidence="1">
    <location>
        <begin position="401"/>
        <end position="428"/>
    </location>
</feature>
<evidence type="ECO:0000256" key="1">
    <source>
        <dbReference type="SAM" id="Coils"/>
    </source>
</evidence>
<evidence type="ECO:0000256" key="2">
    <source>
        <dbReference type="SAM" id="MobiDB-lite"/>
    </source>
</evidence>
<feature type="compositionally biased region" description="Basic and acidic residues" evidence="2">
    <location>
        <begin position="368"/>
        <end position="383"/>
    </location>
</feature>
<gene>
    <name evidence="3" type="ORF">RJ641_003133</name>
</gene>